<keyword evidence="3" id="KW-1133">Transmembrane helix</keyword>
<evidence type="ECO:0000313" key="7">
    <source>
        <dbReference type="WBParaSite" id="NBR_0001963901-mRNA-1"/>
    </source>
</evidence>
<evidence type="ECO:0000259" key="4">
    <source>
        <dbReference type="Pfam" id="PF12146"/>
    </source>
</evidence>
<feature type="active site" description="Charge relay system" evidence="2">
    <location>
        <position position="289"/>
    </location>
</feature>
<dbReference type="GO" id="GO:0051792">
    <property type="term" value="P:medium-chain fatty acid biosynthetic process"/>
    <property type="evidence" value="ECO:0007669"/>
    <property type="project" value="TreeGrafter"/>
</dbReference>
<feature type="active site" description="Charge relay system" evidence="2">
    <location>
        <position position="160"/>
    </location>
</feature>
<gene>
    <name evidence="5" type="ORF">NBR_LOCUS19640</name>
</gene>
<reference evidence="5 6" key="2">
    <citation type="submission" date="2018-11" db="EMBL/GenBank/DDBJ databases">
        <authorList>
            <consortium name="Pathogen Informatics"/>
        </authorList>
    </citation>
    <scope>NUCLEOTIDE SEQUENCE [LARGE SCALE GENOMIC DNA]</scope>
</reference>
<dbReference type="InterPro" id="IPR050960">
    <property type="entry name" value="AB_hydrolase_4_sf"/>
</dbReference>
<feature type="transmembrane region" description="Helical" evidence="3">
    <location>
        <begin position="12"/>
        <end position="30"/>
    </location>
</feature>
<name>A0A0N4YQW7_NIPBR</name>
<dbReference type="PANTHER" id="PTHR10794:SF63">
    <property type="entry name" value="ALPHA_BETA HYDROLASE 1, ISOFORM A"/>
    <property type="match status" value="1"/>
</dbReference>
<dbReference type="PANTHER" id="PTHR10794">
    <property type="entry name" value="ABHYDROLASE DOMAIN-CONTAINING PROTEIN"/>
    <property type="match status" value="1"/>
</dbReference>
<evidence type="ECO:0000256" key="3">
    <source>
        <dbReference type="SAM" id="Phobius"/>
    </source>
</evidence>
<dbReference type="GO" id="GO:0008126">
    <property type="term" value="F:acetylesterase activity"/>
    <property type="evidence" value="ECO:0007669"/>
    <property type="project" value="TreeGrafter"/>
</dbReference>
<dbReference type="InterPro" id="IPR029058">
    <property type="entry name" value="AB_hydrolase_fold"/>
</dbReference>
<dbReference type="EMBL" id="UYSL01024345">
    <property type="protein sequence ID" value="VDL83376.1"/>
    <property type="molecule type" value="Genomic_DNA"/>
</dbReference>
<dbReference type="WBParaSite" id="NBR_0001963901-mRNA-1">
    <property type="protein sequence ID" value="NBR_0001963901-mRNA-1"/>
    <property type="gene ID" value="NBR_0001963901"/>
</dbReference>
<evidence type="ECO:0000313" key="6">
    <source>
        <dbReference type="Proteomes" id="UP000271162"/>
    </source>
</evidence>
<evidence type="ECO:0000256" key="2">
    <source>
        <dbReference type="PIRSR" id="PIRSR005211-1"/>
    </source>
</evidence>
<feature type="active site" description="Charge relay system" evidence="2">
    <location>
        <position position="318"/>
    </location>
</feature>
<keyword evidence="3" id="KW-0812">Transmembrane</keyword>
<sequence>MFSYVFPLIKEVAWGFFFFGNLVYTLPWWYPFGDAQTIVSGAIRKCPSLPFVREVIEFADGGALGVDWLYSEDCPDDAPIVLFLPGITGSTKDCSYILYPAQEMYKRNWRVLVYNPRGLGGVTLRNRIAYNSVRHHDVAEVIQRVSSRYPKAKMFGCGFSMGGMVLLNYLATCTAETAVLSGALVVSAPFDPHSTTSSLEKFFAKNTYNRLLTKKLVGFAERYREHYENHEMMDFNNVLKSVTIREFDTRFTAPLFGYDSVDHYYDHAAPNKKVKKIPIPTLCLNADDDCFSPYDGIPREEMSESETVIGVITRGGGHTAFMRTANPNQGSLVDQILIEWTNMLVNDLH</sequence>
<dbReference type="GO" id="GO:0047372">
    <property type="term" value="F:monoacylglycerol lipase activity"/>
    <property type="evidence" value="ECO:0007669"/>
    <property type="project" value="TreeGrafter"/>
</dbReference>
<protein>
    <submittedName>
        <fullName evidence="7">Hydrolase_4 domain-containing protein</fullName>
    </submittedName>
</protein>
<dbReference type="Gene3D" id="3.40.50.1820">
    <property type="entry name" value="alpha/beta hydrolase"/>
    <property type="match status" value="1"/>
</dbReference>
<keyword evidence="6" id="KW-1185">Reference proteome</keyword>
<comment type="similarity">
    <text evidence="1">Belongs to the AB hydrolase superfamily. AB hydrolase 4 family.</text>
</comment>
<accession>A0A0N4YQW7</accession>
<feature type="domain" description="Serine aminopeptidase S33" evidence="4">
    <location>
        <begin position="91"/>
        <end position="295"/>
    </location>
</feature>
<evidence type="ECO:0000313" key="5">
    <source>
        <dbReference type="EMBL" id="VDL83376.1"/>
    </source>
</evidence>
<dbReference type="Pfam" id="PF12146">
    <property type="entry name" value="Hydrolase_4"/>
    <property type="match status" value="1"/>
</dbReference>
<dbReference type="InterPro" id="IPR022742">
    <property type="entry name" value="Hydrolase_4"/>
</dbReference>
<dbReference type="PIRSF" id="PIRSF005211">
    <property type="entry name" value="Ab_hydro_YheT"/>
    <property type="match status" value="1"/>
</dbReference>
<organism evidence="7">
    <name type="scientific">Nippostrongylus brasiliensis</name>
    <name type="common">Rat hookworm</name>
    <dbReference type="NCBI Taxonomy" id="27835"/>
    <lineage>
        <taxon>Eukaryota</taxon>
        <taxon>Metazoa</taxon>
        <taxon>Ecdysozoa</taxon>
        <taxon>Nematoda</taxon>
        <taxon>Chromadorea</taxon>
        <taxon>Rhabditida</taxon>
        <taxon>Rhabditina</taxon>
        <taxon>Rhabditomorpha</taxon>
        <taxon>Strongyloidea</taxon>
        <taxon>Heligmosomidae</taxon>
        <taxon>Nippostrongylus</taxon>
    </lineage>
</organism>
<proteinExistence type="inferred from homology"/>
<dbReference type="STRING" id="27835.A0A0N4YQW7"/>
<dbReference type="InterPro" id="IPR012020">
    <property type="entry name" value="ABHD4"/>
</dbReference>
<reference evidence="7" key="1">
    <citation type="submission" date="2017-02" db="UniProtKB">
        <authorList>
            <consortium name="WormBaseParasite"/>
        </authorList>
    </citation>
    <scope>IDENTIFICATION</scope>
</reference>
<dbReference type="Proteomes" id="UP000271162">
    <property type="component" value="Unassembled WGS sequence"/>
</dbReference>
<dbReference type="OMA" id="SIECFIP"/>
<keyword evidence="3" id="KW-0472">Membrane</keyword>
<dbReference type="AlphaFoldDB" id="A0A0N4YQW7"/>
<dbReference type="SUPFAM" id="SSF53474">
    <property type="entry name" value="alpha/beta-Hydrolases"/>
    <property type="match status" value="1"/>
</dbReference>
<evidence type="ECO:0000256" key="1">
    <source>
        <dbReference type="ARBA" id="ARBA00010884"/>
    </source>
</evidence>
<dbReference type="GO" id="GO:0051793">
    <property type="term" value="P:medium-chain fatty acid catabolic process"/>
    <property type="evidence" value="ECO:0007669"/>
    <property type="project" value="TreeGrafter"/>
</dbReference>